<dbReference type="InterPro" id="IPR036875">
    <property type="entry name" value="Znf_CCHC_sf"/>
</dbReference>
<feature type="compositionally biased region" description="Polar residues" evidence="2">
    <location>
        <begin position="87"/>
        <end position="101"/>
    </location>
</feature>
<dbReference type="PROSITE" id="PS50158">
    <property type="entry name" value="ZF_CCHC"/>
    <property type="match status" value="1"/>
</dbReference>
<dbReference type="OrthoDB" id="1902038at2759"/>
<dbReference type="InterPro" id="IPR001878">
    <property type="entry name" value="Znf_CCHC"/>
</dbReference>
<keyword evidence="1" id="KW-0862">Zinc</keyword>
<dbReference type="GO" id="GO:0003676">
    <property type="term" value="F:nucleic acid binding"/>
    <property type="evidence" value="ECO:0007669"/>
    <property type="project" value="InterPro"/>
</dbReference>
<dbReference type="GO" id="GO:0008270">
    <property type="term" value="F:zinc ion binding"/>
    <property type="evidence" value="ECO:0007669"/>
    <property type="project" value="UniProtKB-KW"/>
</dbReference>
<evidence type="ECO:0000259" key="3">
    <source>
        <dbReference type="PROSITE" id="PS50158"/>
    </source>
</evidence>
<dbReference type="AlphaFoldDB" id="A0A8S0ZI20"/>
<proteinExistence type="predicted"/>
<dbReference type="EMBL" id="CADEBD010000288">
    <property type="protein sequence ID" value="CAB3230956.1"/>
    <property type="molecule type" value="Genomic_DNA"/>
</dbReference>
<sequence length="127" mass="14240">MEVRAAVRLGHYGSLEDALAHALEVEAARQDHRCHQVRKIVAAPVFDRFKGYRPRCYACGEKGHLRSSCPKRSKGGVNERPQKIRVANSTAYHRSGKSNGNADALSKRPCPEDCKHCEKQEVKESKK</sequence>
<evidence type="ECO:0000256" key="1">
    <source>
        <dbReference type="PROSITE-ProRule" id="PRU00047"/>
    </source>
</evidence>
<organism evidence="4 5">
    <name type="scientific">Arctia plantaginis</name>
    <name type="common">Wood tiger moth</name>
    <name type="synonym">Phalaena plantaginis</name>
    <dbReference type="NCBI Taxonomy" id="874455"/>
    <lineage>
        <taxon>Eukaryota</taxon>
        <taxon>Metazoa</taxon>
        <taxon>Ecdysozoa</taxon>
        <taxon>Arthropoda</taxon>
        <taxon>Hexapoda</taxon>
        <taxon>Insecta</taxon>
        <taxon>Pterygota</taxon>
        <taxon>Neoptera</taxon>
        <taxon>Endopterygota</taxon>
        <taxon>Lepidoptera</taxon>
        <taxon>Glossata</taxon>
        <taxon>Ditrysia</taxon>
        <taxon>Noctuoidea</taxon>
        <taxon>Erebidae</taxon>
        <taxon>Arctiinae</taxon>
        <taxon>Arctia</taxon>
    </lineage>
</organism>
<evidence type="ECO:0000313" key="4">
    <source>
        <dbReference type="EMBL" id="CAB3230956.1"/>
    </source>
</evidence>
<comment type="caution">
    <text evidence="4">The sequence shown here is derived from an EMBL/GenBank/DDBJ whole genome shotgun (WGS) entry which is preliminary data.</text>
</comment>
<feature type="region of interest" description="Disordered" evidence="2">
    <location>
        <begin position="70"/>
        <end position="112"/>
    </location>
</feature>
<accession>A0A8S0ZI20</accession>
<gene>
    <name evidence="4" type="ORF">APLA_LOCUS4823</name>
</gene>
<keyword evidence="1" id="KW-0863">Zinc-finger</keyword>
<protein>
    <recommendedName>
        <fullName evidence="3">CCHC-type domain-containing protein</fullName>
    </recommendedName>
</protein>
<keyword evidence="1" id="KW-0479">Metal-binding</keyword>
<dbReference type="SMART" id="SM00343">
    <property type="entry name" value="ZnF_C2HC"/>
    <property type="match status" value="1"/>
</dbReference>
<reference evidence="4 5" key="1">
    <citation type="submission" date="2020-04" db="EMBL/GenBank/DDBJ databases">
        <authorList>
            <person name="Wallbank WR R."/>
            <person name="Pardo Diaz C."/>
            <person name="Kozak K."/>
            <person name="Martin S."/>
            <person name="Jiggins C."/>
            <person name="Moest M."/>
            <person name="Warren A I."/>
            <person name="Byers J.R.P. K."/>
            <person name="Montejo-Kovacevich G."/>
            <person name="Yen C E."/>
        </authorList>
    </citation>
    <scope>NUCLEOTIDE SEQUENCE [LARGE SCALE GENOMIC DNA]</scope>
</reference>
<dbReference type="Pfam" id="PF00098">
    <property type="entry name" value="zf-CCHC"/>
    <property type="match status" value="1"/>
</dbReference>
<evidence type="ECO:0000256" key="2">
    <source>
        <dbReference type="SAM" id="MobiDB-lite"/>
    </source>
</evidence>
<evidence type="ECO:0000313" key="5">
    <source>
        <dbReference type="Proteomes" id="UP000494256"/>
    </source>
</evidence>
<dbReference type="SUPFAM" id="SSF57756">
    <property type="entry name" value="Retrovirus zinc finger-like domains"/>
    <property type="match status" value="1"/>
</dbReference>
<dbReference type="Proteomes" id="UP000494256">
    <property type="component" value="Unassembled WGS sequence"/>
</dbReference>
<dbReference type="Gene3D" id="4.10.60.10">
    <property type="entry name" value="Zinc finger, CCHC-type"/>
    <property type="match status" value="1"/>
</dbReference>
<name>A0A8S0ZI20_ARCPL</name>
<feature type="domain" description="CCHC-type" evidence="3">
    <location>
        <begin position="55"/>
        <end position="71"/>
    </location>
</feature>